<accession>A0A674H0H4</accession>
<dbReference type="Proteomes" id="UP000007754">
    <property type="component" value="Chromosome 4"/>
</dbReference>
<dbReference type="AlphaFoldDB" id="A0A674H0H4"/>
<dbReference type="GeneTree" id="ENSGT01150000289704"/>
<name>A0A674H0H4_TAEGU</name>
<evidence type="ECO:0000313" key="1">
    <source>
        <dbReference type="Ensembl" id="ENSTGUP00000028910.1"/>
    </source>
</evidence>
<reference evidence="1" key="2">
    <citation type="submission" date="2025-08" db="UniProtKB">
        <authorList>
            <consortium name="Ensembl"/>
        </authorList>
    </citation>
    <scope>IDENTIFICATION</scope>
</reference>
<reference evidence="1 2" key="1">
    <citation type="journal article" date="2010" name="Nature">
        <title>The genome of a songbird.</title>
        <authorList>
            <person name="Warren W.C."/>
            <person name="Clayton D.F."/>
            <person name="Ellegren H."/>
            <person name="Arnold A.P."/>
            <person name="Hillier L.W."/>
            <person name="Kunstner A."/>
            <person name="Searle S."/>
            <person name="White S."/>
            <person name="Vilella A.J."/>
            <person name="Fairley S."/>
            <person name="Heger A."/>
            <person name="Kong L."/>
            <person name="Ponting C.P."/>
            <person name="Jarvis E.D."/>
            <person name="Mello C.V."/>
            <person name="Minx P."/>
            <person name="Lovell P."/>
            <person name="Velho T.A."/>
            <person name="Ferris M."/>
            <person name="Balakrishnan C.N."/>
            <person name="Sinha S."/>
            <person name="Blatti C."/>
            <person name="London S.E."/>
            <person name="Li Y."/>
            <person name="Lin Y.C."/>
            <person name="George J."/>
            <person name="Sweedler J."/>
            <person name="Southey B."/>
            <person name="Gunaratne P."/>
            <person name="Watson M."/>
            <person name="Nam K."/>
            <person name="Backstrom N."/>
            <person name="Smeds L."/>
            <person name="Nabholz B."/>
            <person name="Itoh Y."/>
            <person name="Whitney O."/>
            <person name="Pfenning A.R."/>
            <person name="Howard J."/>
            <person name="Volker M."/>
            <person name="Skinner B.M."/>
            <person name="Griffin D.K."/>
            <person name="Ye L."/>
            <person name="McLaren W.M."/>
            <person name="Flicek P."/>
            <person name="Quesada V."/>
            <person name="Velasco G."/>
            <person name="Lopez-Otin C."/>
            <person name="Puente X.S."/>
            <person name="Olender T."/>
            <person name="Lancet D."/>
            <person name="Smit A.F."/>
            <person name="Hubley R."/>
            <person name="Konkel M.K."/>
            <person name="Walker J.A."/>
            <person name="Batzer M.A."/>
            <person name="Gu W."/>
            <person name="Pollock D.D."/>
            <person name="Chen L."/>
            <person name="Cheng Z."/>
            <person name="Eichler E.E."/>
            <person name="Stapley J."/>
            <person name="Slate J."/>
            <person name="Ekblom R."/>
            <person name="Birkhead T."/>
            <person name="Burke T."/>
            <person name="Burt D."/>
            <person name="Scharff C."/>
            <person name="Adam I."/>
            <person name="Richard H."/>
            <person name="Sultan M."/>
            <person name="Soldatov A."/>
            <person name="Lehrach H."/>
            <person name="Edwards S.V."/>
            <person name="Yang S.P."/>
            <person name="Li X."/>
            <person name="Graves T."/>
            <person name="Fulton L."/>
            <person name="Nelson J."/>
            <person name="Chinwalla A."/>
            <person name="Hou S."/>
            <person name="Mardis E.R."/>
            <person name="Wilson R.K."/>
        </authorList>
    </citation>
    <scope>NUCLEOTIDE SEQUENCE [LARGE SCALE GENOMIC DNA]</scope>
</reference>
<organism evidence="1 2">
    <name type="scientific">Taeniopygia guttata</name>
    <name type="common">Zebra finch</name>
    <name type="synonym">Poephila guttata</name>
    <dbReference type="NCBI Taxonomy" id="59729"/>
    <lineage>
        <taxon>Eukaryota</taxon>
        <taxon>Metazoa</taxon>
        <taxon>Chordata</taxon>
        <taxon>Craniata</taxon>
        <taxon>Vertebrata</taxon>
        <taxon>Euteleostomi</taxon>
        <taxon>Archelosauria</taxon>
        <taxon>Archosauria</taxon>
        <taxon>Dinosauria</taxon>
        <taxon>Saurischia</taxon>
        <taxon>Theropoda</taxon>
        <taxon>Coelurosauria</taxon>
        <taxon>Aves</taxon>
        <taxon>Neognathae</taxon>
        <taxon>Neoaves</taxon>
        <taxon>Telluraves</taxon>
        <taxon>Australaves</taxon>
        <taxon>Passeriformes</taxon>
        <taxon>Passeroidea</taxon>
        <taxon>Estrildidae</taxon>
        <taxon>Estrildinae</taxon>
        <taxon>Taeniopygia</taxon>
    </lineage>
</organism>
<proteinExistence type="predicted"/>
<dbReference type="InParanoid" id="A0A674H0H4"/>
<protein>
    <submittedName>
        <fullName evidence="1">Uncharacterized protein</fullName>
    </submittedName>
</protein>
<dbReference type="Ensembl" id="ENSTGUT00000039844.1">
    <property type="protein sequence ID" value="ENSTGUP00000028910.1"/>
    <property type="gene ID" value="ENSTGUG00000029724.1"/>
</dbReference>
<reference evidence="1" key="3">
    <citation type="submission" date="2025-09" db="UniProtKB">
        <authorList>
            <consortium name="Ensembl"/>
        </authorList>
    </citation>
    <scope>IDENTIFICATION</scope>
</reference>
<keyword evidence="2" id="KW-1185">Reference proteome</keyword>
<evidence type="ECO:0000313" key="2">
    <source>
        <dbReference type="Proteomes" id="UP000007754"/>
    </source>
</evidence>
<sequence>MDWDEQQAKELPQIFLSLLCSFNRNSMACPSRGLGMGMEERKPVQCRSWPRGTSCCHPRGTSCCHPRGTNCCCPGGTNCCHPRGTSCCHPRGTNCCHPRGTNCCHPSSCCNLQGGERTAGLQITRCPTEVLQGSALNSVVS</sequence>